<dbReference type="SUPFAM" id="SSF82171">
    <property type="entry name" value="DPP6 N-terminal domain-like"/>
    <property type="match status" value="1"/>
</dbReference>
<gene>
    <name evidence="1" type="ORF">CBR_g8196</name>
</gene>
<proteinExistence type="predicted"/>
<sequence length="266" mass="27582">MASLGSSEGSGGLIGVEGDEDAGLRGVSRSASEVGTAVLGGRSSREAAPARTAVRTSRRLSLSQVSVSERLLLPLLMVAICCGLDVTLSAAGRGGGGGGLISTVEAAVKEAAVKDPLLFAGKRSTLSSDESHLIMAAYPFDPSGTSWVVSLDVLSGVRLSTPVSLQWIYGLAFSPNHTALYMADVFGPPRVLVAEVAGSSPLPASLNTTVFLTLNPDNFSRPAFGPYSFPADGNCLYFLDDGGTFNRVWALHIASRKLIPLAGREQ</sequence>
<dbReference type="EMBL" id="BFEA01000137">
    <property type="protein sequence ID" value="GBG70896.1"/>
    <property type="molecule type" value="Genomic_DNA"/>
</dbReference>
<dbReference type="Gramene" id="GBG70896">
    <property type="protein sequence ID" value="GBG70896"/>
    <property type="gene ID" value="CBR_g8196"/>
</dbReference>
<evidence type="ECO:0000313" key="1">
    <source>
        <dbReference type="EMBL" id="GBG70896.1"/>
    </source>
</evidence>
<organism evidence="1 2">
    <name type="scientific">Chara braunii</name>
    <name type="common">Braun's stonewort</name>
    <dbReference type="NCBI Taxonomy" id="69332"/>
    <lineage>
        <taxon>Eukaryota</taxon>
        <taxon>Viridiplantae</taxon>
        <taxon>Streptophyta</taxon>
        <taxon>Charophyceae</taxon>
        <taxon>Charales</taxon>
        <taxon>Characeae</taxon>
        <taxon>Chara</taxon>
    </lineage>
</organism>
<accession>A0A388KLH1</accession>
<evidence type="ECO:0000313" key="2">
    <source>
        <dbReference type="Proteomes" id="UP000265515"/>
    </source>
</evidence>
<comment type="caution">
    <text evidence="1">The sequence shown here is derived from an EMBL/GenBank/DDBJ whole genome shotgun (WGS) entry which is preliminary data.</text>
</comment>
<keyword evidence="2" id="KW-1185">Reference proteome</keyword>
<protein>
    <submittedName>
        <fullName evidence="1">Uncharacterized protein</fullName>
    </submittedName>
</protein>
<dbReference type="Proteomes" id="UP000265515">
    <property type="component" value="Unassembled WGS sequence"/>
</dbReference>
<name>A0A388KLH1_CHABU</name>
<reference evidence="1 2" key="1">
    <citation type="journal article" date="2018" name="Cell">
        <title>The Chara Genome: Secondary Complexity and Implications for Plant Terrestrialization.</title>
        <authorList>
            <person name="Nishiyama T."/>
            <person name="Sakayama H."/>
            <person name="Vries J.D."/>
            <person name="Buschmann H."/>
            <person name="Saint-Marcoux D."/>
            <person name="Ullrich K.K."/>
            <person name="Haas F.B."/>
            <person name="Vanderstraeten L."/>
            <person name="Becker D."/>
            <person name="Lang D."/>
            <person name="Vosolsobe S."/>
            <person name="Rombauts S."/>
            <person name="Wilhelmsson P.K.I."/>
            <person name="Janitza P."/>
            <person name="Kern R."/>
            <person name="Heyl A."/>
            <person name="Rumpler F."/>
            <person name="Villalobos L.I.A.C."/>
            <person name="Clay J.M."/>
            <person name="Skokan R."/>
            <person name="Toyoda A."/>
            <person name="Suzuki Y."/>
            <person name="Kagoshima H."/>
            <person name="Schijlen E."/>
            <person name="Tajeshwar N."/>
            <person name="Catarino B."/>
            <person name="Hetherington A.J."/>
            <person name="Saltykova A."/>
            <person name="Bonnot C."/>
            <person name="Breuninger H."/>
            <person name="Symeonidi A."/>
            <person name="Radhakrishnan G.V."/>
            <person name="Van Nieuwerburgh F."/>
            <person name="Deforce D."/>
            <person name="Chang C."/>
            <person name="Karol K.G."/>
            <person name="Hedrich R."/>
            <person name="Ulvskov P."/>
            <person name="Glockner G."/>
            <person name="Delwiche C.F."/>
            <person name="Petrasek J."/>
            <person name="Van de Peer Y."/>
            <person name="Friml J."/>
            <person name="Beilby M."/>
            <person name="Dolan L."/>
            <person name="Kohara Y."/>
            <person name="Sugano S."/>
            <person name="Fujiyama A."/>
            <person name="Delaux P.-M."/>
            <person name="Quint M."/>
            <person name="TheiBen G."/>
            <person name="Hagemann M."/>
            <person name="Harholt J."/>
            <person name="Dunand C."/>
            <person name="Zachgo S."/>
            <person name="Langdale J."/>
            <person name="Maumus F."/>
            <person name="Straeten D.V.D."/>
            <person name="Gould S.B."/>
            <person name="Rensing S.A."/>
        </authorList>
    </citation>
    <scope>NUCLEOTIDE SEQUENCE [LARGE SCALE GENOMIC DNA]</scope>
    <source>
        <strain evidence="1 2">S276</strain>
    </source>
</reference>
<dbReference type="AlphaFoldDB" id="A0A388KLH1"/>